<feature type="compositionally biased region" description="Basic residues" evidence="1">
    <location>
        <begin position="1"/>
        <end position="12"/>
    </location>
</feature>
<feature type="region of interest" description="Disordered" evidence="1">
    <location>
        <begin position="1"/>
        <end position="42"/>
    </location>
</feature>
<gene>
    <name evidence="2" type="ORF">KUDE01_009054</name>
</gene>
<keyword evidence="2" id="KW-0687">Ribonucleoprotein</keyword>
<dbReference type="Proteomes" id="UP001228049">
    <property type="component" value="Unassembled WGS sequence"/>
</dbReference>
<proteinExistence type="predicted"/>
<keyword evidence="3" id="KW-1185">Reference proteome</keyword>
<name>A0AAD9CRP8_DISEL</name>
<feature type="non-terminal residue" evidence="2">
    <location>
        <position position="115"/>
    </location>
</feature>
<sequence>PLHSRQSLRRRKETTPVASATDWPSRVPVARQPSSGVWGPADRQLLMKPGRRVEGARCREGAIRPPFSCLTRPGMRLHTSFLGFKHPPTGARVSCLKAIIGSPHLVHHHPPPHHP</sequence>
<evidence type="ECO:0000313" key="2">
    <source>
        <dbReference type="EMBL" id="KAK1906658.1"/>
    </source>
</evidence>
<dbReference type="AlphaFoldDB" id="A0AAD9CRP8"/>
<accession>A0AAD9CRP8</accession>
<organism evidence="2 3">
    <name type="scientific">Dissostichus eleginoides</name>
    <name type="common">Patagonian toothfish</name>
    <name type="synonym">Dissostichus amissus</name>
    <dbReference type="NCBI Taxonomy" id="100907"/>
    <lineage>
        <taxon>Eukaryota</taxon>
        <taxon>Metazoa</taxon>
        <taxon>Chordata</taxon>
        <taxon>Craniata</taxon>
        <taxon>Vertebrata</taxon>
        <taxon>Euteleostomi</taxon>
        <taxon>Actinopterygii</taxon>
        <taxon>Neopterygii</taxon>
        <taxon>Teleostei</taxon>
        <taxon>Neoteleostei</taxon>
        <taxon>Acanthomorphata</taxon>
        <taxon>Eupercaria</taxon>
        <taxon>Perciformes</taxon>
        <taxon>Notothenioidei</taxon>
        <taxon>Nototheniidae</taxon>
        <taxon>Dissostichus</taxon>
    </lineage>
</organism>
<feature type="non-terminal residue" evidence="2">
    <location>
        <position position="1"/>
    </location>
</feature>
<reference evidence="2" key="1">
    <citation type="submission" date="2023-04" db="EMBL/GenBank/DDBJ databases">
        <title>Chromosome-level genome of Chaenocephalus aceratus.</title>
        <authorList>
            <person name="Park H."/>
        </authorList>
    </citation>
    <scope>NUCLEOTIDE SEQUENCE</scope>
    <source>
        <strain evidence="2">DE</strain>
        <tissue evidence="2">Muscle</tissue>
    </source>
</reference>
<protein>
    <submittedName>
        <fullName evidence="2">30S ribosomal protein S8 chloroplastic</fullName>
    </submittedName>
</protein>
<evidence type="ECO:0000313" key="3">
    <source>
        <dbReference type="Proteomes" id="UP001228049"/>
    </source>
</evidence>
<keyword evidence="2" id="KW-0689">Ribosomal protein</keyword>
<evidence type="ECO:0000256" key="1">
    <source>
        <dbReference type="SAM" id="MobiDB-lite"/>
    </source>
</evidence>
<comment type="caution">
    <text evidence="2">The sequence shown here is derived from an EMBL/GenBank/DDBJ whole genome shotgun (WGS) entry which is preliminary data.</text>
</comment>
<dbReference type="GO" id="GO:0005840">
    <property type="term" value="C:ribosome"/>
    <property type="evidence" value="ECO:0007669"/>
    <property type="project" value="UniProtKB-KW"/>
</dbReference>
<dbReference type="EMBL" id="JASDAP010000001">
    <property type="protein sequence ID" value="KAK1906658.1"/>
    <property type="molecule type" value="Genomic_DNA"/>
</dbReference>